<name>A0A4Q8LFM0_9GAMM</name>
<feature type="compositionally biased region" description="Basic residues" evidence="5">
    <location>
        <begin position="1"/>
        <end position="11"/>
    </location>
</feature>
<evidence type="ECO:0000256" key="4">
    <source>
        <dbReference type="PROSITE-ProRule" id="PRU00169"/>
    </source>
</evidence>
<dbReference type="GO" id="GO:0000160">
    <property type="term" value="P:phosphorelay signal transduction system"/>
    <property type="evidence" value="ECO:0007669"/>
    <property type="project" value="UniProtKB-KW"/>
</dbReference>
<protein>
    <submittedName>
        <fullName evidence="8">Response regulator</fullName>
    </submittedName>
</protein>
<dbReference type="AlphaFoldDB" id="A0A4Q8LFM0"/>
<dbReference type="PANTHER" id="PTHR44591:SF21">
    <property type="entry name" value="TWO-COMPONENT RESPONSE REGULATOR"/>
    <property type="match status" value="1"/>
</dbReference>
<feature type="domain" description="Response regulatory" evidence="6">
    <location>
        <begin position="26"/>
        <end position="138"/>
    </location>
</feature>
<evidence type="ECO:0000256" key="1">
    <source>
        <dbReference type="ARBA" id="ARBA00022553"/>
    </source>
</evidence>
<keyword evidence="2" id="KW-0902">Two-component regulatory system</keyword>
<evidence type="ECO:0000313" key="9">
    <source>
        <dbReference type="Proteomes" id="UP000292627"/>
    </source>
</evidence>
<dbReference type="InterPro" id="IPR008207">
    <property type="entry name" value="Sig_transdc_His_kin_Hpt_dom"/>
</dbReference>
<evidence type="ECO:0000256" key="5">
    <source>
        <dbReference type="SAM" id="MobiDB-lite"/>
    </source>
</evidence>
<sequence length="253" mass="26554">MSQMRRGRRPARPAAAKGARMAPTPHILLVEDDPTTGEFMRAALETLPATVSIARSQAEALRAEGRFDLCLVDANLPDGRGDALLARLRARQPALPALAHTADPSPSLHAALCASGFAAVVVKPVGAASLREAARDALHARTPPETATIRTCSDEVPVWDDAAALAVLGGNVEHLLTLRGLFLQELDAQAAAIEAALAADDLPGAHQQLHRLRASSGFVGAARLHAAAKTLDASLPDRAAQAEFHAAWQQTRA</sequence>
<dbReference type="PANTHER" id="PTHR44591">
    <property type="entry name" value="STRESS RESPONSE REGULATOR PROTEIN 1"/>
    <property type="match status" value="1"/>
</dbReference>
<evidence type="ECO:0000256" key="3">
    <source>
        <dbReference type="PROSITE-ProRule" id="PRU00110"/>
    </source>
</evidence>
<dbReference type="Gene3D" id="1.20.120.160">
    <property type="entry name" value="HPT domain"/>
    <property type="match status" value="1"/>
</dbReference>
<gene>
    <name evidence="8" type="ORF">EA660_00995</name>
</gene>
<dbReference type="SMART" id="SM00448">
    <property type="entry name" value="REC"/>
    <property type="match status" value="1"/>
</dbReference>
<dbReference type="PROSITE" id="PS50894">
    <property type="entry name" value="HPT"/>
    <property type="match status" value="1"/>
</dbReference>
<dbReference type="CDD" id="cd00156">
    <property type="entry name" value="REC"/>
    <property type="match status" value="1"/>
</dbReference>
<evidence type="ECO:0000259" key="6">
    <source>
        <dbReference type="PROSITE" id="PS50110"/>
    </source>
</evidence>
<comment type="caution">
    <text evidence="8">The sequence shown here is derived from an EMBL/GenBank/DDBJ whole genome shotgun (WGS) entry which is preliminary data.</text>
</comment>
<dbReference type="SUPFAM" id="SSF47226">
    <property type="entry name" value="Histidine-containing phosphotransfer domain, HPT domain"/>
    <property type="match status" value="1"/>
</dbReference>
<accession>A0A4Q8LFM0</accession>
<evidence type="ECO:0000259" key="7">
    <source>
        <dbReference type="PROSITE" id="PS50894"/>
    </source>
</evidence>
<feature type="modified residue" description="Phosphohistidine" evidence="3">
    <location>
        <position position="210"/>
    </location>
</feature>
<dbReference type="OrthoDB" id="5966285at2"/>
<organism evidence="8 9">
    <name type="scientific">Pseudoxanthomonas winnipegensis</name>
    <dbReference type="NCBI Taxonomy" id="2480810"/>
    <lineage>
        <taxon>Bacteria</taxon>
        <taxon>Pseudomonadati</taxon>
        <taxon>Pseudomonadota</taxon>
        <taxon>Gammaproteobacteria</taxon>
        <taxon>Lysobacterales</taxon>
        <taxon>Lysobacteraceae</taxon>
        <taxon>Pseudoxanthomonas</taxon>
    </lineage>
</organism>
<dbReference type="InterPro" id="IPR001789">
    <property type="entry name" value="Sig_transdc_resp-reg_receiver"/>
</dbReference>
<dbReference type="InterPro" id="IPR036641">
    <property type="entry name" value="HPT_dom_sf"/>
</dbReference>
<dbReference type="Pfam" id="PF01627">
    <property type="entry name" value="Hpt"/>
    <property type="match status" value="1"/>
</dbReference>
<evidence type="ECO:0000313" key="8">
    <source>
        <dbReference type="EMBL" id="TAA28207.1"/>
    </source>
</evidence>
<dbReference type="Gene3D" id="3.40.50.2300">
    <property type="match status" value="1"/>
</dbReference>
<feature type="modified residue" description="4-aspartylphosphate" evidence="4">
    <location>
        <position position="73"/>
    </location>
</feature>
<feature type="compositionally biased region" description="Low complexity" evidence="5">
    <location>
        <begin position="12"/>
        <end position="23"/>
    </location>
</feature>
<dbReference type="GO" id="GO:0004672">
    <property type="term" value="F:protein kinase activity"/>
    <property type="evidence" value="ECO:0007669"/>
    <property type="project" value="UniProtKB-ARBA"/>
</dbReference>
<dbReference type="Pfam" id="PF00072">
    <property type="entry name" value="Response_reg"/>
    <property type="match status" value="1"/>
</dbReference>
<keyword evidence="1 4" id="KW-0597">Phosphoprotein</keyword>
<reference evidence="8 9" key="1">
    <citation type="submission" date="2019-02" db="EMBL/GenBank/DDBJ databases">
        <title>WGS of Pseudoxanthomonas species novum from clinical isolates.</title>
        <authorList>
            <person name="Bernier A.-M."/>
            <person name="Bernard K."/>
            <person name="Vachon A."/>
        </authorList>
    </citation>
    <scope>NUCLEOTIDE SEQUENCE [LARGE SCALE GENOMIC DNA]</scope>
    <source>
        <strain evidence="8 9">NML171200</strain>
    </source>
</reference>
<feature type="domain" description="HPt" evidence="7">
    <location>
        <begin position="171"/>
        <end position="253"/>
    </location>
</feature>
<dbReference type="SUPFAM" id="SSF52172">
    <property type="entry name" value="CheY-like"/>
    <property type="match status" value="1"/>
</dbReference>
<dbReference type="InterPro" id="IPR050595">
    <property type="entry name" value="Bact_response_regulator"/>
</dbReference>
<feature type="region of interest" description="Disordered" evidence="5">
    <location>
        <begin position="1"/>
        <end position="25"/>
    </location>
</feature>
<dbReference type="Proteomes" id="UP000292627">
    <property type="component" value="Unassembled WGS sequence"/>
</dbReference>
<dbReference type="PROSITE" id="PS50110">
    <property type="entry name" value="RESPONSE_REGULATORY"/>
    <property type="match status" value="1"/>
</dbReference>
<proteinExistence type="predicted"/>
<dbReference type="EMBL" id="SHMC01000001">
    <property type="protein sequence ID" value="TAA28207.1"/>
    <property type="molecule type" value="Genomic_DNA"/>
</dbReference>
<evidence type="ECO:0000256" key="2">
    <source>
        <dbReference type="ARBA" id="ARBA00023012"/>
    </source>
</evidence>
<dbReference type="InterPro" id="IPR011006">
    <property type="entry name" value="CheY-like_superfamily"/>
</dbReference>